<reference evidence="2 3" key="1">
    <citation type="journal article" date="2021" name="Plant Biotechnol. J.">
        <title>Multi-omics assisted identification of the key and species-specific regulatory components of drought-tolerant mechanisms in Gossypium stocksii.</title>
        <authorList>
            <person name="Yu D."/>
            <person name="Ke L."/>
            <person name="Zhang D."/>
            <person name="Wu Y."/>
            <person name="Sun Y."/>
            <person name="Mei J."/>
            <person name="Sun J."/>
            <person name="Sun Y."/>
        </authorList>
    </citation>
    <scope>NUCLEOTIDE SEQUENCE [LARGE SCALE GENOMIC DNA]</scope>
    <source>
        <strain evidence="3">cv. E1</strain>
        <tissue evidence="2">Leaf</tissue>
    </source>
</reference>
<keyword evidence="3" id="KW-1185">Reference proteome</keyword>
<dbReference type="Pfam" id="PF01107">
    <property type="entry name" value="MP"/>
    <property type="match status" value="1"/>
</dbReference>
<evidence type="ECO:0000313" key="3">
    <source>
        <dbReference type="Proteomes" id="UP000828251"/>
    </source>
</evidence>
<dbReference type="PANTHER" id="PTHR48435">
    <property type="entry name" value="POLYPROTEIN"/>
    <property type="match status" value="1"/>
</dbReference>
<dbReference type="AlphaFoldDB" id="A0A9D3W7C7"/>
<name>A0A9D3W7C7_9ROSI</name>
<comment type="caution">
    <text evidence="2">The sequence shown here is derived from an EMBL/GenBank/DDBJ whole genome shotgun (WGS) entry which is preliminary data.</text>
</comment>
<evidence type="ECO:0000313" key="2">
    <source>
        <dbReference type="EMBL" id="KAH1108880.1"/>
    </source>
</evidence>
<gene>
    <name evidence="2" type="ORF">J1N35_012648</name>
</gene>
<sequence>MVPEEHGGGMVDARKWSELRYQSQQVFLLNLILQKKISYLYEATYLREDEKIQPTELPTVNPYSAYKKPLLSPLKSIRSLIQNSPKQVREYVQASKFDSHLITGDTTEKFVNLEIPPKFPKEWSDAGYTHIHFGAIRLALNSHGTEGKPVVARIALLDSRYLKYQDACIVTIEATLNSSLVMVTLFPNFTMSLHDPNLLTALKVQIQIVGAPQVASSTTLHYQIVYRIQDHAFNFSKHGTGDSLLISVNTQDQPHCIHVPRQISKNELIKLLPEKWITNYEMLHEHDQPIQSTKSQITSKGDGTTEIKFDHSHLQRPETQSVFLTMLMMQPVPDPNEGHIPMDSDCCCGLCEPGSERKLIESFTDERRPQYMFKDTKTGHCPWALNYSCELCADDRFAAWIDSLDKEASKPSKRKSKKKSTQDEFYERYKNGNPSIGPLGEDNGKFLYLVDYSTKLPQRQKLPENLRDTRPFFPSKSSSSCILKNDPQKNPFPQPCYKQIRKWVKKNPFLEIFETPKTTSVCMYQPPDTTYDQEFPHLQEFTNTGYSHNLKIPTKIQADESGKPTKVSTAKATLNWQTENAVAQNKVLKKIDSKVTQLDSRMAFAESKLHENTKMVKELIILLQKRLKEVASETATPGQDFFSHMAQRDKEIQKLKDQIKNLKETGKIPTPEMNHRDSDAELFLFPSVRQDLNTPIRIIHQHFVRNPDDLLNIKRKEFFKRKCCSYSKKDLSKYFKIMTKLFCLLGLNNNLKPVILASIPDPLQVVVNQALQRQNKDILSLTAGEFNKKFLLLLKIFATEERYSKTIFMETKEFIKLVMIHI</sequence>
<protein>
    <submittedName>
        <fullName evidence="2">Uncharacterized protein</fullName>
    </submittedName>
</protein>
<organism evidence="2 3">
    <name type="scientific">Gossypium stocksii</name>
    <dbReference type="NCBI Taxonomy" id="47602"/>
    <lineage>
        <taxon>Eukaryota</taxon>
        <taxon>Viridiplantae</taxon>
        <taxon>Streptophyta</taxon>
        <taxon>Embryophyta</taxon>
        <taxon>Tracheophyta</taxon>
        <taxon>Spermatophyta</taxon>
        <taxon>Magnoliopsida</taxon>
        <taxon>eudicotyledons</taxon>
        <taxon>Gunneridae</taxon>
        <taxon>Pentapetalae</taxon>
        <taxon>rosids</taxon>
        <taxon>malvids</taxon>
        <taxon>Malvales</taxon>
        <taxon>Malvaceae</taxon>
        <taxon>Malvoideae</taxon>
        <taxon>Gossypium</taxon>
    </lineage>
</organism>
<accession>A0A9D3W7C7</accession>
<dbReference type="PANTHER" id="PTHR48435:SF1">
    <property type="entry name" value="POLYPROTEIN"/>
    <property type="match status" value="1"/>
</dbReference>
<dbReference type="InterPro" id="IPR028919">
    <property type="entry name" value="Viral_movement"/>
</dbReference>
<proteinExistence type="predicted"/>
<feature type="region of interest" description="Disordered" evidence="1">
    <location>
        <begin position="408"/>
        <end position="434"/>
    </location>
</feature>
<dbReference type="OrthoDB" id="998565at2759"/>
<dbReference type="EMBL" id="JAIQCV010000004">
    <property type="protein sequence ID" value="KAH1108880.1"/>
    <property type="molecule type" value="Genomic_DNA"/>
</dbReference>
<dbReference type="Proteomes" id="UP000828251">
    <property type="component" value="Unassembled WGS sequence"/>
</dbReference>
<feature type="compositionally biased region" description="Basic and acidic residues" evidence="1">
    <location>
        <begin position="420"/>
        <end position="430"/>
    </location>
</feature>
<evidence type="ECO:0000256" key="1">
    <source>
        <dbReference type="SAM" id="MobiDB-lite"/>
    </source>
</evidence>
<dbReference type="InterPro" id="IPR053098">
    <property type="entry name" value="Petuviruses_polyprotein"/>
</dbReference>